<evidence type="ECO:0007829" key="2">
    <source>
        <dbReference type="PDB" id="8K4M"/>
    </source>
</evidence>
<sequence>MNELNNKMIEDVVLGEVELIEDLGQYFIDIEGDYEYNVEFATLSEVDYKVCALYEVATSKTYEVPYHDKLEKEDMKLFYDKWLEKDQQEETYIESVFFVNREDAESYIKDVLKGKESLTEVAAEIGYFELEHHHHHH</sequence>
<keyword evidence="2" id="KW-0002">3D-structure</keyword>
<organism evidence="1">
    <name type="scientific">Staphylococcus haemolyticus</name>
    <dbReference type="NCBI Taxonomy" id="1283"/>
    <lineage>
        <taxon>Bacteria</taxon>
        <taxon>Bacillati</taxon>
        <taxon>Bacillota</taxon>
        <taxon>Bacilli</taxon>
        <taxon>Bacillales</taxon>
        <taxon>Staphylococcaceae</taxon>
        <taxon>Staphylococcus</taxon>
    </lineage>
</organism>
<reference evidence="2" key="1">
    <citation type="submission" date="2023-07" db="PDB data bank">
        <title>Structure of AcrIIA13b at 1.53 Angstroms resolution.</title>
        <authorList>
            <person name="Lee S.Y."/>
            <person name="Park H.H."/>
        </authorList>
    </citation>
    <scope>X-RAY CRYSTALLOGRAPHY (1.53 ANGSTROMS)</scope>
</reference>
<dbReference type="AlphaFoldDB" id="A0AAX7FLQ9"/>
<protein>
    <submittedName>
        <fullName evidence="1">Anti CRISPR protein</fullName>
    </submittedName>
</protein>
<name>A0AAX7FLQ9_STAHA</name>
<dbReference type="PDB" id="8K4M">
    <property type="method" value="X-ray"/>
    <property type="resolution" value="1.53 A"/>
    <property type="chains" value="A=1-137"/>
</dbReference>
<proteinExistence type="evidence at protein level"/>
<dbReference type="SMR" id="A0AAX7FLQ9"/>
<evidence type="ECO:0000313" key="1">
    <source>
        <dbReference type="PDB" id="8K4M"/>
    </source>
</evidence>
<accession>A0AAX7FLQ9</accession>